<evidence type="ECO:0000313" key="2">
    <source>
        <dbReference type="EMBL" id="BAM47145.1"/>
    </source>
</evidence>
<evidence type="ECO:0000313" key="3">
    <source>
        <dbReference type="Proteomes" id="UP000006294"/>
    </source>
</evidence>
<protein>
    <recommendedName>
        <fullName evidence="1">Domain X domain-containing protein</fullName>
    </recommendedName>
</protein>
<dbReference type="KEGG" id="axl:AXY_10130"/>
<organism evidence="2 3">
    <name type="scientific">Amphibacillus xylanus (strain ATCC 51415 / DSM 6626 / JCM 7361 / LMG 17667 / NBRC 15112 / Ep01)</name>
    <dbReference type="NCBI Taxonomy" id="698758"/>
    <lineage>
        <taxon>Bacteria</taxon>
        <taxon>Bacillati</taxon>
        <taxon>Bacillota</taxon>
        <taxon>Bacilli</taxon>
        <taxon>Bacillales</taxon>
        <taxon>Bacillaceae</taxon>
        <taxon>Amphibacillus</taxon>
    </lineage>
</organism>
<name>K0IXH7_AMPXN</name>
<sequence>MNMTTKPLKQLAIMKDRISSKRVIKDCYKLLKYEQTWFLACNRLGYTKEQVLATQLALKLNKSTSQWFSQLANADLEIISETCLFLLDEIFSTDQIPPQIQLTSIDQINEIKQQFHKVNWMITIETFHIDRSELKKLLNLLIDDLRFNGLLSSVIDWLQQHDNPRFQQFAREIFLSFYLTNLKERNKDLPMIYEEQKLHIGFSTTKQHINHLYQQLCSSLKNNDNCYFKHFSHPLILNNYQIKQDKNMKSLRIEVPQQRLIEYAKLFQYGDFHNQVPKARGGLVHRSVFEIHSVYQAELNQIARKYRYADNFSCLGQLAYFAQLSFVKTIALKYSCTMRQAKVRINELKLPRLRIQRRKDK</sequence>
<dbReference type="Proteomes" id="UP000006294">
    <property type="component" value="Chromosome"/>
</dbReference>
<keyword evidence="3" id="KW-1185">Reference proteome</keyword>
<dbReference type="GO" id="GO:0006397">
    <property type="term" value="P:mRNA processing"/>
    <property type="evidence" value="ECO:0007669"/>
    <property type="project" value="InterPro"/>
</dbReference>
<dbReference type="GO" id="GO:0005737">
    <property type="term" value="C:cytoplasm"/>
    <property type="evidence" value="ECO:0007669"/>
    <property type="project" value="UniProtKB-ARBA"/>
</dbReference>
<dbReference type="eggNOG" id="ENOG502ZF41">
    <property type="taxonomic scope" value="Bacteria"/>
</dbReference>
<dbReference type="HOGENOM" id="CLU_625344_0_0_9"/>
<dbReference type="Pfam" id="PF01348">
    <property type="entry name" value="Intron_maturas2"/>
    <property type="match status" value="1"/>
</dbReference>
<accession>K0IXH7</accession>
<feature type="domain" description="Domain X" evidence="1">
    <location>
        <begin position="249"/>
        <end position="342"/>
    </location>
</feature>
<evidence type="ECO:0000259" key="1">
    <source>
        <dbReference type="Pfam" id="PF01348"/>
    </source>
</evidence>
<proteinExistence type="predicted"/>
<dbReference type="AlphaFoldDB" id="K0IXH7"/>
<gene>
    <name evidence="2" type="ordered locus">AXY_10130</name>
</gene>
<dbReference type="InterPro" id="IPR024937">
    <property type="entry name" value="Domain_X"/>
</dbReference>
<reference evidence="2 3" key="1">
    <citation type="submission" date="2011-01" db="EMBL/GenBank/DDBJ databases">
        <title>Whole genome sequence of Amphibacillus xylinus NBRC 15112.</title>
        <authorList>
            <person name="Nakazawa H."/>
            <person name="Katano Y."/>
            <person name="Nakamura S."/>
            <person name="Sasagawa M."/>
            <person name="Fukada J."/>
            <person name="Arai T."/>
            <person name="Sasakura N."/>
            <person name="Mochizuki D."/>
            <person name="Hosoyama A."/>
            <person name="Harada K."/>
            <person name="Horikawa H."/>
            <person name="Kato Y."/>
            <person name="Harada T."/>
            <person name="Sasaki K."/>
            <person name="Sekiguchi M."/>
            <person name="Hodoyama M."/>
            <person name="Nishiko R."/>
            <person name="Narita H."/>
            <person name="Hanamaki A."/>
            <person name="Hata C."/>
            <person name="Konno Y."/>
            <person name="Niimura Y."/>
            <person name="Yamazaki S."/>
            <person name="Fujita N."/>
        </authorList>
    </citation>
    <scope>NUCLEOTIDE SEQUENCE [LARGE SCALE GENOMIC DNA]</scope>
    <source>
        <strain evidence="3">ATCC 51415 / DSM 6626 / JCM 7361 / LMG 17667 / NBRC 15112 / Ep01</strain>
    </source>
</reference>
<dbReference type="EMBL" id="AP012050">
    <property type="protein sequence ID" value="BAM47145.1"/>
    <property type="molecule type" value="Genomic_DNA"/>
</dbReference>